<evidence type="ECO:0000256" key="4">
    <source>
        <dbReference type="ARBA" id="ARBA00022989"/>
    </source>
</evidence>
<dbReference type="SUPFAM" id="SSF81321">
    <property type="entry name" value="Family A G protein-coupled receptor-like"/>
    <property type="match status" value="1"/>
</dbReference>
<keyword evidence="7" id="KW-0675">Receptor</keyword>
<dbReference type="Pfam" id="PF00001">
    <property type="entry name" value="7tm_1"/>
    <property type="match status" value="1"/>
</dbReference>
<dbReference type="GO" id="GO:0005886">
    <property type="term" value="C:plasma membrane"/>
    <property type="evidence" value="ECO:0007669"/>
    <property type="project" value="UniProtKB-SubCell"/>
</dbReference>
<feature type="transmembrane region" description="Helical" evidence="10">
    <location>
        <begin position="313"/>
        <end position="334"/>
    </location>
</feature>
<feature type="transmembrane region" description="Helical" evidence="10">
    <location>
        <begin position="26"/>
        <end position="47"/>
    </location>
</feature>
<feature type="domain" description="G-protein coupled receptors family 1 profile" evidence="11">
    <location>
        <begin position="7"/>
        <end position="331"/>
    </location>
</feature>
<feature type="compositionally biased region" description="Polar residues" evidence="9">
    <location>
        <begin position="235"/>
        <end position="247"/>
    </location>
</feature>
<dbReference type="Proteomes" id="UP000887568">
    <property type="component" value="Unplaced"/>
</dbReference>
<feature type="transmembrane region" description="Helical" evidence="10">
    <location>
        <begin position="137"/>
        <end position="159"/>
    </location>
</feature>
<dbReference type="AlphaFoldDB" id="A0A913ZQI0"/>
<feature type="transmembrane region" description="Helical" evidence="10">
    <location>
        <begin position="67"/>
        <end position="85"/>
    </location>
</feature>
<evidence type="ECO:0000256" key="1">
    <source>
        <dbReference type="ARBA" id="ARBA00004651"/>
    </source>
</evidence>
<dbReference type="GO" id="GO:0004930">
    <property type="term" value="F:G protein-coupled receptor activity"/>
    <property type="evidence" value="ECO:0007669"/>
    <property type="project" value="UniProtKB-KW"/>
</dbReference>
<accession>A0A913ZQI0</accession>
<dbReference type="OMA" id="CINIKFT"/>
<feature type="region of interest" description="Disordered" evidence="9">
    <location>
        <begin position="213"/>
        <end position="263"/>
    </location>
</feature>
<evidence type="ECO:0000256" key="8">
    <source>
        <dbReference type="ARBA" id="ARBA00023224"/>
    </source>
</evidence>
<keyword evidence="2" id="KW-1003">Cell membrane</keyword>
<dbReference type="InterPro" id="IPR017452">
    <property type="entry name" value="GPCR_Rhodpsn_7TM"/>
</dbReference>
<dbReference type="PROSITE" id="PS50262">
    <property type="entry name" value="G_PROTEIN_RECEP_F1_2"/>
    <property type="match status" value="1"/>
</dbReference>
<keyword evidence="13" id="KW-1185">Reference proteome</keyword>
<keyword evidence="3 10" id="KW-0812">Transmembrane</keyword>
<evidence type="ECO:0000256" key="9">
    <source>
        <dbReference type="SAM" id="MobiDB-lite"/>
    </source>
</evidence>
<evidence type="ECO:0000313" key="12">
    <source>
        <dbReference type="EnsemblMetazoa" id="XP_038053952.1"/>
    </source>
</evidence>
<dbReference type="CDD" id="cd00637">
    <property type="entry name" value="7tm_classA_rhodopsin-like"/>
    <property type="match status" value="1"/>
</dbReference>
<dbReference type="SMART" id="SM01381">
    <property type="entry name" value="7TM_GPCR_Srsx"/>
    <property type="match status" value="1"/>
</dbReference>
<keyword evidence="8" id="KW-0807">Transducer</keyword>
<feature type="transmembrane region" description="Helical" evidence="10">
    <location>
        <begin position="275"/>
        <end position="301"/>
    </location>
</feature>
<dbReference type="PANTHER" id="PTHR24228">
    <property type="entry name" value="B2 BRADYKININ RECEPTOR/ANGIOTENSIN II RECEPTOR"/>
    <property type="match status" value="1"/>
</dbReference>
<reference evidence="12" key="1">
    <citation type="submission" date="2022-11" db="UniProtKB">
        <authorList>
            <consortium name="EnsemblMetazoa"/>
        </authorList>
    </citation>
    <scope>IDENTIFICATION</scope>
</reference>
<organism evidence="12 13">
    <name type="scientific">Patiria miniata</name>
    <name type="common">Bat star</name>
    <name type="synonym">Asterina miniata</name>
    <dbReference type="NCBI Taxonomy" id="46514"/>
    <lineage>
        <taxon>Eukaryota</taxon>
        <taxon>Metazoa</taxon>
        <taxon>Echinodermata</taxon>
        <taxon>Eleutherozoa</taxon>
        <taxon>Asterozoa</taxon>
        <taxon>Asteroidea</taxon>
        <taxon>Valvatacea</taxon>
        <taxon>Valvatida</taxon>
        <taxon>Asterinidae</taxon>
        <taxon>Patiria</taxon>
    </lineage>
</organism>
<protein>
    <recommendedName>
        <fullName evidence="11">G-protein coupled receptors family 1 profile domain-containing protein</fullName>
    </recommendedName>
</protein>
<dbReference type="RefSeq" id="XP_038053952.1">
    <property type="nucleotide sequence ID" value="XM_038198024.1"/>
</dbReference>
<evidence type="ECO:0000259" key="11">
    <source>
        <dbReference type="PROSITE" id="PS50262"/>
    </source>
</evidence>
<evidence type="ECO:0000256" key="2">
    <source>
        <dbReference type="ARBA" id="ARBA00022475"/>
    </source>
</evidence>
<name>A0A913ZQI0_PATMI</name>
<evidence type="ECO:0000256" key="7">
    <source>
        <dbReference type="ARBA" id="ARBA00023170"/>
    </source>
</evidence>
<dbReference type="EnsemblMetazoa" id="XM_038198024.1">
    <property type="protein sequence ID" value="XP_038053952.1"/>
    <property type="gene ID" value="LOC119726369"/>
</dbReference>
<evidence type="ECO:0000256" key="3">
    <source>
        <dbReference type="ARBA" id="ARBA00022692"/>
    </source>
</evidence>
<keyword evidence="6 10" id="KW-0472">Membrane</keyword>
<proteinExistence type="predicted"/>
<keyword evidence="4 10" id="KW-1133">Transmembrane helix</keyword>
<feature type="compositionally biased region" description="Polar residues" evidence="9">
    <location>
        <begin position="213"/>
        <end position="222"/>
    </location>
</feature>
<feature type="transmembrane region" description="Helical" evidence="10">
    <location>
        <begin position="105"/>
        <end position="125"/>
    </location>
</feature>
<evidence type="ECO:0000256" key="5">
    <source>
        <dbReference type="ARBA" id="ARBA00023040"/>
    </source>
</evidence>
<dbReference type="OrthoDB" id="6153266at2759"/>
<evidence type="ECO:0000313" key="13">
    <source>
        <dbReference type="Proteomes" id="UP000887568"/>
    </source>
</evidence>
<keyword evidence="5" id="KW-0297">G-protein coupled receptor</keyword>
<dbReference type="PRINTS" id="PR00237">
    <property type="entry name" value="GPCRRHODOPSN"/>
</dbReference>
<evidence type="ECO:0000256" key="6">
    <source>
        <dbReference type="ARBA" id="ARBA00023136"/>
    </source>
</evidence>
<dbReference type="GeneID" id="119726369"/>
<dbReference type="Gene3D" id="1.20.1070.10">
    <property type="entry name" value="Rhodopsin 7-helix transmembrane proteins"/>
    <property type="match status" value="1"/>
</dbReference>
<evidence type="ECO:0000256" key="10">
    <source>
        <dbReference type="SAM" id="Phobius"/>
    </source>
</evidence>
<dbReference type="PANTHER" id="PTHR24228:SF59">
    <property type="entry name" value="NEUROPEPTIDE RECEPTOR 15"/>
    <property type="match status" value="1"/>
</dbReference>
<dbReference type="InterPro" id="IPR000276">
    <property type="entry name" value="GPCR_Rhodpsn"/>
</dbReference>
<feature type="compositionally biased region" description="Basic and acidic residues" evidence="9">
    <location>
        <begin position="223"/>
        <end position="234"/>
    </location>
</feature>
<sequence length="361" mass="40892">MIIGVPGNCLILRVYWSKPRKTTTNLLIMGLAGADLATCLFTVYFIGPSLTVLLGEQPSEVFRYVRYILFSAVSSSVLITTVIALDRYDCVCRPHRRLLNQKKTLTVVLCLISFALAMNVPYIGIAADYTNAVQYTFVVRSIHTLSYIVTLTVITVCYWKVYKTIRKHVKVDIVHTPQNIELNLMGALTISSGKQNQNNITLLESITGTDAATSSAPFQSKPESQHYHTSESDQNRTVSTEQAGTDNTESRGRRAGVHRKLSNTTALQRKTTRMLLLASLVLLISWLPYWFYLVLVFAKYLGEDIPDHVINGFYHSSVVLYLNHAVNPLIYGLANRRFRQDCQRALSNLSCWRNNWFQRQQ</sequence>
<comment type="subcellular location">
    <subcellularLocation>
        <location evidence="1">Cell membrane</location>
        <topology evidence="1">Multi-pass membrane protein</topology>
    </subcellularLocation>
</comment>